<dbReference type="PANTHER" id="PTHR15698">
    <property type="entry name" value="PROTEIN CBG15099"/>
    <property type="match status" value="1"/>
</dbReference>
<dbReference type="WBParaSite" id="EVEC_0000596501-mRNA-1">
    <property type="protein sequence ID" value="EVEC_0000596501-mRNA-1"/>
    <property type="gene ID" value="EVEC_0000596501"/>
</dbReference>
<feature type="domain" description="Phytanoyl-CoA hydroxylase-interacting protein-like C-terminal" evidence="1">
    <location>
        <begin position="201"/>
        <end position="413"/>
    </location>
</feature>
<evidence type="ECO:0000313" key="4">
    <source>
        <dbReference type="WBParaSite" id="EVEC_0000596501-mRNA-1"/>
    </source>
</evidence>
<dbReference type="Proteomes" id="UP000274131">
    <property type="component" value="Unassembled WGS sequence"/>
</dbReference>
<dbReference type="PANTHER" id="PTHR15698:SF4">
    <property type="entry name" value="PHYTANOYL-COA HYDROXYLASE-INTERACTING PROTEIN-LIKE C-TERMINAL DOMAIN-CONTAINING PROTEIN"/>
    <property type="match status" value="1"/>
</dbReference>
<keyword evidence="3" id="KW-1185">Reference proteome</keyword>
<dbReference type="Pfam" id="PF19281">
    <property type="entry name" value="PHYHIP_C"/>
    <property type="match status" value="1"/>
</dbReference>
<evidence type="ECO:0000313" key="2">
    <source>
        <dbReference type="EMBL" id="VDD90825.1"/>
    </source>
</evidence>
<proteinExistence type="predicted"/>
<dbReference type="InterPro" id="IPR045545">
    <property type="entry name" value="PHYIP/PHIPL_C"/>
</dbReference>
<accession>A0A158QAM9</accession>
<reference evidence="4" key="1">
    <citation type="submission" date="2016-04" db="UniProtKB">
        <authorList>
            <consortium name="WormBaseParasite"/>
        </authorList>
    </citation>
    <scope>IDENTIFICATION</scope>
</reference>
<dbReference type="AlphaFoldDB" id="A0A158QAM9"/>
<evidence type="ECO:0000313" key="3">
    <source>
        <dbReference type="Proteomes" id="UP000274131"/>
    </source>
</evidence>
<dbReference type="OrthoDB" id="6101761at2759"/>
<dbReference type="GO" id="GO:0005737">
    <property type="term" value="C:cytoplasm"/>
    <property type="evidence" value="ECO:0007669"/>
    <property type="project" value="TreeGrafter"/>
</dbReference>
<organism evidence="4">
    <name type="scientific">Enterobius vermicularis</name>
    <name type="common">Human pinworm</name>
    <dbReference type="NCBI Taxonomy" id="51028"/>
    <lineage>
        <taxon>Eukaryota</taxon>
        <taxon>Metazoa</taxon>
        <taxon>Ecdysozoa</taxon>
        <taxon>Nematoda</taxon>
        <taxon>Chromadorea</taxon>
        <taxon>Rhabditida</taxon>
        <taxon>Spirurina</taxon>
        <taxon>Oxyuridomorpha</taxon>
        <taxon>Oxyuroidea</taxon>
        <taxon>Oxyuridae</taxon>
        <taxon>Enterobius</taxon>
    </lineage>
</organism>
<name>A0A158QAM9_ENTVE</name>
<evidence type="ECO:0000259" key="1">
    <source>
        <dbReference type="Pfam" id="PF19281"/>
    </source>
</evidence>
<gene>
    <name evidence="2" type="ORF">EVEC_LOCUS5576</name>
</gene>
<dbReference type="EMBL" id="UXUI01008205">
    <property type="protein sequence ID" value="VDD90825.1"/>
    <property type="molecule type" value="Genomic_DNA"/>
</dbReference>
<reference evidence="2 3" key="2">
    <citation type="submission" date="2018-10" db="EMBL/GenBank/DDBJ databases">
        <authorList>
            <consortium name="Pathogen Informatics"/>
        </authorList>
    </citation>
    <scope>NUCLEOTIDE SEQUENCE [LARGE SCALE GENOMIC DNA]</scope>
</reference>
<sequence>MWNENDYCFPEREARFRPVWSHRPHRPPFVAPYNRPREIASFMKPEMSGIVGMGMVPLFSRMPELTTPHAAAQRPLPPARPAHSPLYQDFSAPARPLAVTMNIQTSALKCLIEWKPPNLPKTVKYTYKLEVWEGLQYEKHDLPSHTVSFTLKTVPGSWFKFIIIYIGALEELVSIIKAELRCVDKSDTVLAIGRARFKAVFSHDEMQMLYKKALDFVGTAMHSFHVLYRCKPKIYYDDIHFRCGGIMEKYLKDNNGQAASSINGAISGLFFSARLSPDGSLPTHSPFGNLRMRIQAFHLLDPARINMYFSDFYCNYITHYVTVVICEKHSETDMFCMQRLIKLAPDSNPFLKIVIRPPLFEPEFWVNKNVWVEIYYTENVPLSLGTFDTIIATGAGTSRVGGLPHNKQCQLCNLYPQKPSSASSKSQLGSKLNSTFQLLLSLGKKDLGSDSVDDCADIIETICALVDAVVDQTEREKTFEMEKNDQQAMKSKQLEPAFEVVAKLVEKSVCEEMKETVNLLKKVASNLDKYFEFVGKALEDTKQALLANGLVAS</sequence>
<protein>
    <submittedName>
        <fullName evidence="4">PHYHIP_C domain-containing protein</fullName>
    </submittedName>
</protein>
<dbReference type="InterPro" id="IPR042868">
    <property type="entry name" value="PHYHIP/PHYHIPL"/>
</dbReference>